<sequence>MNLTYDSQMFRETFESEFTWLNGFMRNVRRFSDKPAAIDSQSGRIWSYKELNADANRFANAMKKDGVKKNDIVFMQLYNSPQFLFGYIAPQKLGAISNPANFNLSPGETAEIMGHNKPTVYVYDADIMQTAVQALEICEHKPKLILCVNNSKKEVTLPEGHIFFDDYIKDSSDENPPVDYAPHIYDEVLRLQTSGTTGTPKGVPLNAINEVLSAHDVIMHFPLSPVDITMNMTPWFHRGGIHSGGPTPTLYAGACLVIMRTFNPRSCMEFIERYGITFITGVPSTLEMLAARQEKHPKDLSSLKGIITMGSPLEKAACIRYQELLSPNIFNGYGTTESFWNTFLRPYDLPEMAGSAGRSCTDDEVRLVNVYDDRKAEPDDIVPCDNKTEGEIIIKCPNKTTYCYVNNEKATKDKFYKGWMYTGDIGTWNSEQFVTVAGRKDDMIISKGENIYPARIEEILNSHPKVQECIVTGVPDSTRGECVAAYVIKADESLTVAELINFCDSSPNISKYQAPRYYRFVNDLPQTATGKKQHFVIKKQAAEDLKNGLLLKK</sequence>
<evidence type="ECO:0000313" key="6">
    <source>
        <dbReference type="Proteomes" id="UP000233425"/>
    </source>
</evidence>
<dbReference type="Gene3D" id="3.30.300.30">
    <property type="match status" value="1"/>
</dbReference>
<dbReference type="GO" id="GO:0031956">
    <property type="term" value="F:medium-chain fatty acid-CoA ligase activity"/>
    <property type="evidence" value="ECO:0007669"/>
    <property type="project" value="TreeGrafter"/>
</dbReference>
<dbReference type="Proteomes" id="UP000233425">
    <property type="component" value="Unassembled WGS sequence"/>
</dbReference>
<dbReference type="EMBL" id="NNSR01000069">
    <property type="protein sequence ID" value="PKD27741.1"/>
    <property type="molecule type" value="Genomic_DNA"/>
</dbReference>
<dbReference type="PANTHER" id="PTHR43201">
    <property type="entry name" value="ACYL-COA SYNTHETASE"/>
    <property type="match status" value="1"/>
</dbReference>
<dbReference type="RefSeq" id="WP_101029452.1">
    <property type="nucleotide sequence ID" value="NZ_CABMMZ010000069.1"/>
</dbReference>
<dbReference type="InterPro" id="IPR000873">
    <property type="entry name" value="AMP-dep_synth/lig_dom"/>
</dbReference>
<dbReference type="Gene3D" id="3.40.50.12780">
    <property type="entry name" value="N-terminal domain of ligase-like"/>
    <property type="match status" value="1"/>
</dbReference>
<dbReference type="InterPro" id="IPR042099">
    <property type="entry name" value="ANL_N_sf"/>
</dbReference>
<dbReference type="AlphaFoldDB" id="A0A2N0UL89"/>
<dbReference type="InterPro" id="IPR025110">
    <property type="entry name" value="AMP-bd_C"/>
</dbReference>
<feature type="domain" description="AMP-binding enzyme C-terminal" evidence="4">
    <location>
        <begin position="456"/>
        <end position="531"/>
    </location>
</feature>
<evidence type="ECO:0000313" key="5">
    <source>
        <dbReference type="EMBL" id="PKD27741.1"/>
    </source>
</evidence>
<comment type="caution">
    <text evidence="5">The sequence shown here is derived from an EMBL/GenBank/DDBJ whole genome shotgun (WGS) entry which is preliminary data.</text>
</comment>
<gene>
    <name evidence="5" type="primary">lcfB</name>
    <name evidence="5" type="ORF">RBATCC27255_01505</name>
</gene>
<dbReference type="Pfam" id="PF13193">
    <property type="entry name" value="AMP-binding_C"/>
    <property type="match status" value="1"/>
</dbReference>
<dbReference type="PANTHER" id="PTHR43201:SF5">
    <property type="entry name" value="MEDIUM-CHAIN ACYL-COA LIGASE ACSF2, MITOCHONDRIAL"/>
    <property type="match status" value="1"/>
</dbReference>
<evidence type="ECO:0000259" key="4">
    <source>
        <dbReference type="Pfam" id="PF13193"/>
    </source>
</evidence>
<dbReference type="SUPFAM" id="SSF56801">
    <property type="entry name" value="Acetyl-CoA synthetase-like"/>
    <property type="match status" value="1"/>
</dbReference>
<proteinExistence type="inferred from homology"/>
<reference evidence="5" key="1">
    <citation type="journal article" date="2018" name="Environ. Microbiol.">
        <title>Sporulation capability and amylosome conservation among diverse human colonic and rumen isolates of the keystone starch-degrader Ruminococcus bromii.</title>
        <authorList>
            <person name="Mukhopadhya I."/>
            <person name="Morais S."/>
            <person name="Laverde-Gomez J."/>
            <person name="Sheridan P.O."/>
            <person name="Walker A.W."/>
            <person name="Kelly W."/>
            <person name="Klieve A.V."/>
            <person name="Ouwerkerk D."/>
            <person name="Duncan S.H."/>
            <person name="Louis P."/>
            <person name="Koropatkin N."/>
            <person name="Cockburn D."/>
            <person name="Kibler R."/>
            <person name="Cooper P.J."/>
            <person name="Sandoval C."/>
            <person name="Crost E."/>
            <person name="Juge N."/>
            <person name="Bayer E.A."/>
            <person name="Flint H.J."/>
        </authorList>
    </citation>
    <scope>NUCLEOTIDE SEQUENCE [LARGE SCALE GENOMIC DNA]</scope>
    <source>
        <strain evidence="5">ATCC 27255</strain>
    </source>
</reference>
<name>A0A2N0UL89_9FIRM</name>
<protein>
    <submittedName>
        <fullName evidence="5">Long-chain-fatty-acid--CoA ligase</fullName>
        <ecNumber evidence="5">6.2.1.3</ecNumber>
    </submittedName>
</protein>
<dbReference type="GO" id="GO:0004467">
    <property type="term" value="F:long-chain fatty acid-CoA ligase activity"/>
    <property type="evidence" value="ECO:0007669"/>
    <property type="project" value="UniProtKB-EC"/>
</dbReference>
<keyword evidence="2 5" id="KW-0436">Ligase</keyword>
<evidence type="ECO:0000256" key="2">
    <source>
        <dbReference type="ARBA" id="ARBA00022598"/>
    </source>
</evidence>
<comment type="similarity">
    <text evidence="1">Belongs to the ATP-dependent AMP-binding enzyme family.</text>
</comment>
<feature type="domain" description="AMP-dependent synthetase/ligase" evidence="3">
    <location>
        <begin position="25"/>
        <end position="398"/>
    </location>
</feature>
<dbReference type="EC" id="6.2.1.3" evidence="5"/>
<keyword evidence="6" id="KW-1185">Reference proteome</keyword>
<dbReference type="InterPro" id="IPR045851">
    <property type="entry name" value="AMP-bd_C_sf"/>
</dbReference>
<dbReference type="Pfam" id="PF00501">
    <property type="entry name" value="AMP-binding"/>
    <property type="match status" value="1"/>
</dbReference>
<accession>A0A2N0UL89</accession>
<evidence type="ECO:0000259" key="3">
    <source>
        <dbReference type="Pfam" id="PF00501"/>
    </source>
</evidence>
<organism evidence="5 6">
    <name type="scientific">Ruminococcus bromii</name>
    <dbReference type="NCBI Taxonomy" id="40518"/>
    <lineage>
        <taxon>Bacteria</taxon>
        <taxon>Bacillati</taxon>
        <taxon>Bacillota</taxon>
        <taxon>Clostridia</taxon>
        <taxon>Eubacteriales</taxon>
        <taxon>Oscillospiraceae</taxon>
        <taxon>Ruminococcus</taxon>
    </lineage>
</organism>
<evidence type="ECO:0000256" key="1">
    <source>
        <dbReference type="ARBA" id="ARBA00006432"/>
    </source>
</evidence>